<reference evidence="17" key="2">
    <citation type="submission" date="2004-02" db="EMBL/GenBank/DDBJ databases">
        <authorList>
            <consortium name="Genoscope"/>
            <consortium name="Whitehead Institute Centre for Genome Research"/>
        </authorList>
    </citation>
    <scope>NUCLEOTIDE SEQUENCE</scope>
</reference>
<accession>Q4T5R3</accession>
<dbReference type="PANTHER" id="PTHR13046">
    <property type="entry name" value="PROTEASE U48 CAAX PRENYL PROTEASE RCE1"/>
    <property type="match status" value="1"/>
</dbReference>
<evidence type="ECO:0000256" key="15">
    <source>
        <dbReference type="SAM" id="SignalP"/>
    </source>
</evidence>
<evidence type="ECO:0000256" key="2">
    <source>
        <dbReference type="ARBA" id="ARBA00006897"/>
    </source>
</evidence>
<evidence type="ECO:0000256" key="6">
    <source>
        <dbReference type="ARBA" id="ARBA00022824"/>
    </source>
</evidence>
<comment type="subcellular location">
    <subcellularLocation>
        <location evidence="1">Endoplasmic reticulum membrane</location>
        <topology evidence="1">Multi-pass membrane protein</topology>
    </subcellularLocation>
</comment>
<proteinExistence type="inferred from homology"/>
<comment type="caution">
    <text evidence="17">The sequence shown here is derived from an EMBL/GenBank/DDBJ whole genome shotgun (WGS) entry which is preliminary data.</text>
</comment>
<dbReference type="EMBL" id="CAAE01009151">
    <property type="protein sequence ID" value="CAF91769.1"/>
    <property type="molecule type" value="Genomic_DNA"/>
</dbReference>
<evidence type="ECO:0000256" key="14">
    <source>
        <dbReference type="SAM" id="Phobius"/>
    </source>
</evidence>
<sequence>PAAKASLVFVQVLFLGPLMQQAVDCPWGLMDGVRVLLDPSFWALCLSDVRWLRNQVVAPLTEELVFRACMLPMLVPCAGPSAAIFTCPLFFGVAHFHHVIEQLRFRQGSVTGIFLSAVFQFSYTAVFGAYTAFVFIRTGEEPLAPLATTLQAPRLDRRPRRSSRSPDRPGALPLLLQLHGLPGRGQRLGAPPPAHHPVLLPAGGAALPPPPLPLHRPLLLRRHHAGVQPQPRPQPPLPLLSTCGWGPGPGPGSVEVRNLVGNSAWNRQP</sequence>
<dbReference type="PANTHER" id="PTHR13046:SF0">
    <property type="entry name" value="CAAX PRENYL PROTEASE 2"/>
    <property type="match status" value="1"/>
</dbReference>
<dbReference type="EC" id="3.4.26.1" evidence="11"/>
<feature type="region of interest" description="Disordered" evidence="13">
    <location>
        <begin position="225"/>
        <end position="255"/>
    </location>
</feature>
<keyword evidence="3" id="KW-0645">Protease</keyword>
<keyword evidence="15" id="KW-0732">Signal</keyword>
<dbReference type="GO" id="GO:0071586">
    <property type="term" value="P:CAAX-box protein processing"/>
    <property type="evidence" value="ECO:0007669"/>
    <property type="project" value="InterPro"/>
</dbReference>
<evidence type="ECO:0000256" key="7">
    <source>
        <dbReference type="ARBA" id="ARBA00022989"/>
    </source>
</evidence>
<feature type="region of interest" description="Disordered" evidence="13">
    <location>
        <begin position="149"/>
        <end position="171"/>
    </location>
</feature>
<dbReference type="OrthoDB" id="271604at2759"/>
<evidence type="ECO:0000256" key="3">
    <source>
        <dbReference type="ARBA" id="ARBA00022670"/>
    </source>
</evidence>
<evidence type="ECO:0000256" key="11">
    <source>
        <dbReference type="ARBA" id="ARBA00049729"/>
    </source>
</evidence>
<organism evidence="17">
    <name type="scientific">Tetraodon nigroviridis</name>
    <name type="common">Spotted green pufferfish</name>
    <name type="synonym">Chelonodon nigroviridis</name>
    <dbReference type="NCBI Taxonomy" id="99883"/>
    <lineage>
        <taxon>Eukaryota</taxon>
        <taxon>Metazoa</taxon>
        <taxon>Chordata</taxon>
        <taxon>Craniata</taxon>
        <taxon>Vertebrata</taxon>
        <taxon>Euteleostomi</taxon>
        <taxon>Actinopterygii</taxon>
        <taxon>Neopterygii</taxon>
        <taxon>Teleostei</taxon>
        <taxon>Neoteleostei</taxon>
        <taxon>Acanthomorphata</taxon>
        <taxon>Eupercaria</taxon>
        <taxon>Tetraodontiformes</taxon>
        <taxon>Tetradontoidea</taxon>
        <taxon>Tetraodontidae</taxon>
        <taxon>Tetraodon</taxon>
    </lineage>
</organism>
<evidence type="ECO:0000256" key="13">
    <source>
        <dbReference type="SAM" id="MobiDB-lite"/>
    </source>
</evidence>
<evidence type="ECO:0000256" key="9">
    <source>
        <dbReference type="ARBA" id="ARBA00032607"/>
    </source>
</evidence>
<evidence type="ECO:0000256" key="5">
    <source>
        <dbReference type="ARBA" id="ARBA00022801"/>
    </source>
</evidence>
<keyword evidence="7 14" id="KW-1133">Transmembrane helix</keyword>
<feature type="domain" description="CAAX prenyl protease 2/Lysostaphin resistance protein A-like" evidence="16">
    <location>
        <begin position="50"/>
        <end position="139"/>
    </location>
</feature>
<feature type="chain" id="PRO_5004244534" description="CAAX prenyl protease 2" evidence="15">
    <location>
        <begin position="23"/>
        <end position="269"/>
    </location>
</feature>
<evidence type="ECO:0000256" key="4">
    <source>
        <dbReference type="ARBA" id="ARBA00022692"/>
    </source>
</evidence>
<dbReference type="AlphaFoldDB" id="Q4T5R3"/>
<feature type="non-terminal residue" evidence="17">
    <location>
        <position position="1"/>
    </location>
</feature>
<keyword evidence="8 14" id="KW-0472">Membrane</keyword>
<dbReference type="Pfam" id="PF02517">
    <property type="entry name" value="Rce1-like"/>
    <property type="match status" value="1"/>
</dbReference>
<keyword evidence="5" id="KW-0378">Hydrolase</keyword>
<dbReference type="GO" id="GO:0005789">
    <property type="term" value="C:endoplasmic reticulum membrane"/>
    <property type="evidence" value="ECO:0007669"/>
    <property type="project" value="UniProtKB-SubCell"/>
</dbReference>
<protein>
    <recommendedName>
        <fullName evidence="12">CAAX prenyl protease 2</fullName>
        <ecNumber evidence="11">3.4.26.1</ecNumber>
    </recommendedName>
    <alternativeName>
        <fullName evidence="9">Farnesylated proteins-converting enzyme 2</fullName>
    </alternativeName>
</protein>
<evidence type="ECO:0000256" key="8">
    <source>
        <dbReference type="ARBA" id="ARBA00023136"/>
    </source>
</evidence>
<comment type="catalytic activity">
    <reaction evidence="10">
        <text>Hydrolyzes the peptide bond -P2-(S-farnesyl or geranylgeranyl)C-P1'-P2'-P3'-COOH where P1' and P2' are amino acids with aliphatic sidechains and P3' is any C-terminal residue.</text>
        <dbReference type="EC" id="3.4.26.1"/>
    </reaction>
</comment>
<gene>
    <name evidence="17" type="ORF">GSTENG00006678001</name>
</gene>
<keyword evidence="4 14" id="KW-0812">Transmembrane</keyword>
<keyword evidence="6" id="KW-0256">Endoplasmic reticulum</keyword>
<reference evidence="17" key="1">
    <citation type="journal article" date="2004" name="Nature">
        <title>Genome duplication in the teleost fish Tetraodon nigroviridis reveals the early vertebrate proto-karyotype.</title>
        <authorList>
            <person name="Jaillon O."/>
            <person name="Aury J.-M."/>
            <person name="Brunet F."/>
            <person name="Petit J.-L."/>
            <person name="Stange-Thomann N."/>
            <person name="Mauceli E."/>
            <person name="Bouneau L."/>
            <person name="Fischer C."/>
            <person name="Ozouf-Costaz C."/>
            <person name="Bernot A."/>
            <person name="Nicaud S."/>
            <person name="Jaffe D."/>
            <person name="Fisher S."/>
            <person name="Lutfalla G."/>
            <person name="Dossat C."/>
            <person name="Segurens B."/>
            <person name="Dasilva C."/>
            <person name="Salanoubat M."/>
            <person name="Levy M."/>
            <person name="Boudet N."/>
            <person name="Castellano S."/>
            <person name="Anthouard V."/>
            <person name="Jubin C."/>
            <person name="Castelli V."/>
            <person name="Katinka M."/>
            <person name="Vacherie B."/>
            <person name="Biemont C."/>
            <person name="Skalli Z."/>
            <person name="Cattolico L."/>
            <person name="Poulain J."/>
            <person name="De Berardinis V."/>
            <person name="Cruaud C."/>
            <person name="Duprat S."/>
            <person name="Brottier P."/>
            <person name="Coutanceau J.-P."/>
            <person name="Gouzy J."/>
            <person name="Parra G."/>
            <person name="Lardier G."/>
            <person name="Chapple C."/>
            <person name="McKernan K.J."/>
            <person name="McEwan P."/>
            <person name="Bosak S."/>
            <person name="Kellis M."/>
            <person name="Volff J.-N."/>
            <person name="Guigo R."/>
            <person name="Zody M.C."/>
            <person name="Mesirov J."/>
            <person name="Lindblad-Toh K."/>
            <person name="Birren B."/>
            <person name="Nusbaum C."/>
            <person name="Kahn D."/>
            <person name="Robinson-Rechavi M."/>
            <person name="Laudet V."/>
            <person name="Schachter V."/>
            <person name="Quetier F."/>
            <person name="Saurin W."/>
            <person name="Scarpelli C."/>
            <person name="Wincker P."/>
            <person name="Lander E.S."/>
            <person name="Weissenbach J."/>
            <person name="Roest Crollius H."/>
        </authorList>
    </citation>
    <scope>NUCLEOTIDE SEQUENCE [LARGE SCALE GENOMIC DNA]</scope>
</reference>
<evidence type="ECO:0000313" key="17">
    <source>
        <dbReference type="EMBL" id="CAF91769.1"/>
    </source>
</evidence>
<dbReference type="GO" id="GO:0004222">
    <property type="term" value="F:metalloendopeptidase activity"/>
    <property type="evidence" value="ECO:0007669"/>
    <property type="project" value="InterPro"/>
</dbReference>
<name>Q4T5R3_TETNG</name>
<comment type="similarity">
    <text evidence="2">Belongs to the peptidase U48 family.</text>
</comment>
<evidence type="ECO:0000256" key="10">
    <source>
        <dbReference type="ARBA" id="ARBA00047280"/>
    </source>
</evidence>
<dbReference type="InterPro" id="IPR003675">
    <property type="entry name" value="Rce1/LyrA-like_dom"/>
</dbReference>
<evidence type="ECO:0000256" key="12">
    <source>
        <dbReference type="ARBA" id="ARBA00049763"/>
    </source>
</evidence>
<feature type="transmembrane region" description="Helical" evidence="14">
    <location>
        <begin position="112"/>
        <end position="136"/>
    </location>
</feature>
<dbReference type="KEGG" id="tng:GSTEN00006678G001"/>
<feature type="transmembrane region" description="Helical" evidence="14">
    <location>
        <begin position="82"/>
        <end position="100"/>
    </location>
</feature>
<evidence type="ECO:0000259" key="16">
    <source>
        <dbReference type="Pfam" id="PF02517"/>
    </source>
</evidence>
<feature type="signal peptide" evidence="15">
    <location>
        <begin position="1"/>
        <end position="22"/>
    </location>
</feature>
<evidence type="ECO:0000256" key="1">
    <source>
        <dbReference type="ARBA" id="ARBA00004477"/>
    </source>
</evidence>
<dbReference type="InterPro" id="IPR039731">
    <property type="entry name" value="Rce1"/>
</dbReference>